<dbReference type="OrthoDB" id="512336at2"/>
<accession>A0A2S8F741</accession>
<gene>
    <name evidence="1" type="ORF">C5Y96_16475</name>
</gene>
<dbReference type="Proteomes" id="UP000240009">
    <property type="component" value="Unassembled WGS sequence"/>
</dbReference>
<evidence type="ECO:0008006" key="3">
    <source>
        <dbReference type="Google" id="ProtNLM"/>
    </source>
</evidence>
<dbReference type="AlphaFoldDB" id="A0A2S8F741"/>
<organism evidence="1 2">
    <name type="scientific">Blastopirellula marina</name>
    <dbReference type="NCBI Taxonomy" id="124"/>
    <lineage>
        <taxon>Bacteria</taxon>
        <taxon>Pseudomonadati</taxon>
        <taxon>Planctomycetota</taxon>
        <taxon>Planctomycetia</taxon>
        <taxon>Pirellulales</taxon>
        <taxon>Pirellulaceae</taxon>
        <taxon>Blastopirellula</taxon>
    </lineage>
</organism>
<name>A0A2S8F741_9BACT</name>
<dbReference type="InterPro" id="IPR011473">
    <property type="entry name" value="DUF1579"/>
</dbReference>
<comment type="caution">
    <text evidence="1">The sequence shown here is derived from an EMBL/GenBank/DDBJ whole genome shotgun (WGS) entry which is preliminary data.</text>
</comment>
<dbReference type="RefSeq" id="WP_105355524.1">
    <property type="nucleotide sequence ID" value="NZ_PUIA01000051.1"/>
</dbReference>
<proteinExistence type="predicted"/>
<protein>
    <recommendedName>
        <fullName evidence="3">DUF1579 domain-containing protein</fullName>
    </recommendedName>
</protein>
<dbReference type="Pfam" id="PF07617">
    <property type="entry name" value="DUF1579"/>
    <property type="match status" value="1"/>
</dbReference>
<sequence>MHADPQVEHRWLENLLGDWTMETEVDMGGDTPMDKTFGTERVRLLGDVWVLCEMEGGMPGGGTAQSQMTIGYDQQKKSFVGTFISSCMTNLWVYTSGELDDAGKVLTLNTTGQNFAEEGMAPYQDIIEIVDKDHRILHARMLDENEVWQEFMTTRYTRRK</sequence>
<reference evidence="1 2" key="1">
    <citation type="submission" date="2018-02" db="EMBL/GenBank/DDBJ databases">
        <title>Comparative genomes isolates from brazilian mangrove.</title>
        <authorList>
            <person name="Araujo J.E."/>
            <person name="Taketani R.G."/>
            <person name="Silva M.C.P."/>
            <person name="Loureco M.V."/>
            <person name="Andreote F.D."/>
        </authorList>
    </citation>
    <scope>NUCLEOTIDE SEQUENCE [LARGE SCALE GENOMIC DNA]</scope>
    <source>
        <strain evidence="1 2">HEX-2 MGV</strain>
    </source>
</reference>
<dbReference type="EMBL" id="PUIA01000051">
    <property type="protein sequence ID" value="PQO27972.1"/>
    <property type="molecule type" value="Genomic_DNA"/>
</dbReference>
<evidence type="ECO:0000313" key="1">
    <source>
        <dbReference type="EMBL" id="PQO27972.1"/>
    </source>
</evidence>
<evidence type="ECO:0000313" key="2">
    <source>
        <dbReference type="Proteomes" id="UP000240009"/>
    </source>
</evidence>